<dbReference type="Proteomes" id="UP000653454">
    <property type="component" value="Unassembled WGS sequence"/>
</dbReference>
<dbReference type="EMBL" id="CAJHNJ030000046">
    <property type="protein sequence ID" value="CAG9131834.1"/>
    <property type="molecule type" value="Genomic_DNA"/>
</dbReference>
<feature type="region of interest" description="Disordered" evidence="1">
    <location>
        <begin position="1"/>
        <end position="46"/>
    </location>
</feature>
<dbReference type="AlphaFoldDB" id="A0A8S4FVK9"/>
<organism evidence="2 3">
    <name type="scientific">Plutella xylostella</name>
    <name type="common">Diamondback moth</name>
    <name type="synonym">Plutella maculipennis</name>
    <dbReference type="NCBI Taxonomy" id="51655"/>
    <lineage>
        <taxon>Eukaryota</taxon>
        <taxon>Metazoa</taxon>
        <taxon>Ecdysozoa</taxon>
        <taxon>Arthropoda</taxon>
        <taxon>Hexapoda</taxon>
        <taxon>Insecta</taxon>
        <taxon>Pterygota</taxon>
        <taxon>Neoptera</taxon>
        <taxon>Endopterygota</taxon>
        <taxon>Lepidoptera</taxon>
        <taxon>Glossata</taxon>
        <taxon>Ditrysia</taxon>
        <taxon>Yponomeutoidea</taxon>
        <taxon>Plutellidae</taxon>
        <taxon>Plutella</taxon>
    </lineage>
</organism>
<name>A0A8S4FVK9_PLUXY</name>
<evidence type="ECO:0000256" key="1">
    <source>
        <dbReference type="SAM" id="MobiDB-lite"/>
    </source>
</evidence>
<evidence type="ECO:0000313" key="2">
    <source>
        <dbReference type="EMBL" id="CAG9131834.1"/>
    </source>
</evidence>
<reference evidence="2" key="1">
    <citation type="submission" date="2020-11" db="EMBL/GenBank/DDBJ databases">
        <authorList>
            <person name="Whiteford S."/>
        </authorList>
    </citation>
    <scope>NUCLEOTIDE SEQUENCE</scope>
</reference>
<accession>A0A8S4FVK9</accession>
<evidence type="ECO:0000313" key="3">
    <source>
        <dbReference type="Proteomes" id="UP000653454"/>
    </source>
</evidence>
<keyword evidence="3" id="KW-1185">Reference proteome</keyword>
<protein>
    <submittedName>
        <fullName evidence="2">(diamondback moth) hypothetical protein</fullName>
    </submittedName>
</protein>
<proteinExistence type="predicted"/>
<sequence>MLSSSSANNHPLLDIGLSQGAPQHSVLGLPHPTTTRHSPKVVSPAGRRASHAAFACSWSPLENSSTPTVIGSSADMTSPLPLQLAYFDSYESVTLVL</sequence>
<gene>
    <name evidence="2" type="ORF">PLXY2_LOCUS10429</name>
</gene>
<comment type="caution">
    <text evidence="2">The sequence shown here is derived from an EMBL/GenBank/DDBJ whole genome shotgun (WGS) entry which is preliminary data.</text>
</comment>